<comment type="caution">
    <text evidence="1">The sequence shown here is derived from an EMBL/GenBank/DDBJ whole genome shotgun (WGS) entry which is preliminary data.</text>
</comment>
<gene>
    <name evidence="1" type="ORF">GGR13_002169</name>
</gene>
<name>A0A7W9CIZ7_9CAUL</name>
<dbReference type="EMBL" id="JACHOR010000003">
    <property type="protein sequence ID" value="MBB5746565.1"/>
    <property type="molecule type" value="Genomic_DNA"/>
</dbReference>
<accession>A0A7W9CIZ7</accession>
<evidence type="ECO:0000313" key="1">
    <source>
        <dbReference type="EMBL" id="MBB5746565.1"/>
    </source>
</evidence>
<keyword evidence="2" id="KW-1185">Reference proteome</keyword>
<evidence type="ECO:0000313" key="2">
    <source>
        <dbReference type="Proteomes" id="UP000545037"/>
    </source>
</evidence>
<dbReference type="RefSeq" id="WP_183213518.1">
    <property type="nucleotide sequence ID" value="NZ_JACHOR010000003.1"/>
</dbReference>
<dbReference type="Proteomes" id="UP000545037">
    <property type="component" value="Unassembled WGS sequence"/>
</dbReference>
<sequence length="184" mass="19928">MSDASNHSIERARHAYDALAAAETYAAAKDAWEDFLIHWHRGINRCDALRPRNGAHGRSYDRVTADPALAYLRAARNADEHGLAPVATLQESAIAIGAFGGYEPGIRTGASGEVIYTFTPTSDDPPPFIAFVPEHLRLDAIVDRAGTFPVPPEYDYEVGEILPAVALAQHGLDFLMSEVKNLSG</sequence>
<proteinExistence type="predicted"/>
<protein>
    <submittedName>
        <fullName evidence="1">Uncharacterized protein</fullName>
    </submittedName>
</protein>
<organism evidence="1 2">
    <name type="scientific">Brevundimonas variabilis</name>
    <dbReference type="NCBI Taxonomy" id="74312"/>
    <lineage>
        <taxon>Bacteria</taxon>
        <taxon>Pseudomonadati</taxon>
        <taxon>Pseudomonadota</taxon>
        <taxon>Alphaproteobacteria</taxon>
        <taxon>Caulobacterales</taxon>
        <taxon>Caulobacteraceae</taxon>
        <taxon>Brevundimonas</taxon>
    </lineage>
</organism>
<reference evidence="1 2" key="1">
    <citation type="submission" date="2020-08" db="EMBL/GenBank/DDBJ databases">
        <title>Genomic Encyclopedia of Type Strains, Phase IV (KMG-IV): sequencing the most valuable type-strain genomes for metagenomic binning, comparative biology and taxonomic classification.</title>
        <authorList>
            <person name="Goeker M."/>
        </authorList>
    </citation>
    <scope>NUCLEOTIDE SEQUENCE [LARGE SCALE GENOMIC DNA]</scope>
    <source>
        <strain evidence="1 2">DSM 4737</strain>
    </source>
</reference>
<dbReference type="AlphaFoldDB" id="A0A7W9CIZ7"/>